<gene>
    <name evidence="2" type="ORF">V6N12_033295</name>
</gene>
<keyword evidence="1" id="KW-1133">Transmembrane helix</keyword>
<accession>A0ABR2BWT4</accession>
<proteinExistence type="predicted"/>
<feature type="transmembrane region" description="Helical" evidence="1">
    <location>
        <begin position="51"/>
        <end position="71"/>
    </location>
</feature>
<sequence>MIRMLPPPVIDPSTWMINICFSVVSLLVVWLLPHEIVGEVPIPVLFRQHMLAYDCCFFSILFTFMGSWMVMSIKLLVPIVRDDFLPLNFGILFFNIAMGINDRKGNAVEPFDPGCYSDSESSSFKQKAVEVDRSNEASELEVIKAMCGEKDFFKGSSRELSPPGPKIYEENLVGESSKLENVSVPQALNVGGLSYKDALILASDIDVVGKVNEKNLGGPGDSSKKKVGLEKVALEKVRCESGSGNKLCAWADKIDHVINEGLICSDKKINELGVLGENEFDFYTEIEGRKKGKRAKQVASSLIDLRFAVIADITPANVGWL</sequence>
<keyword evidence="1" id="KW-0472">Membrane</keyword>
<keyword evidence="3" id="KW-1185">Reference proteome</keyword>
<dbReference type="EMBL" id="JBBPBM010000079">
    <property type="protein sequence ID" value="KAK8511012.1"/>
    <property type="molecule type" value="Genomic_DNA"/>
</dbReference>
<organism evidence="2 3">
    <name type="scientific">Hibiscus sabdariffa</name>
    <name type="common">roselle</name>
    <dbReference type="NCBI Taxonomy" id="183260"/>
    <lineage>
        <taxon>Eukaryota</taxon>
        <taxon>Viridiplantae</taxon>
        <taxon>Streptophyta</taxon>
        <taxon>Embryophyta</taxon>
        <taxon>Tracheophyta</taxon>
        <taxon>Spermatophyta</taxon>
        <taxon>Magnoliopsida</taxon>
        <taxon>eudicotyledons</taxon>
        <taxon>Gunneridae</taxon>
        <taxon>Pentapetalae</taxon>
        <taxon>rosids</taxon>
        <taxon>malvids</taxon>
        <taxon>Malvales</taxon>
        <taxon>Malvaceae</taxon>
        <taxon>Malvoideae</taxon>
        <taxon>Hibiscus</taxon>
    </lineage>
</organism>
<comment type="caution">
    <text evidence="2">The sequence shown here is derived from an EMBL/GenBank/DDBJ whole genome shotgun (WGS) entry which is preliminary data.</text>
</comment>
<keyword evidence="1" id="KW-0812">Transmembrane</keyword>
<reference evidence="2 3" key="1">
    <citation type="journal article" date="2024" name="G3 (Bethesda)">
        <title>Genome assembly of Hibiscus sabdariffa L. provides insights into metabolisms of medicinal natural products.</title>
        <authorList>
            <person name="Kim T."/>
        </authorList>
    </citation>
    <scope>NUCLEOTIDE SEQUENCE [LARGE SCALE GENOMIC DNA]</scope>
    <source>
        <strain evidence="2">TK-2024</strain>
        <tissue evidence="2">Old leaves</tissue>
    </source>
</reference>
<protein>
    <recommendedName>
        <fullName evidence="4">DUF4408 domain-containing protein</fullName>
    </recommendedName>
</protein>
<dbReference type="Proteomes" id="UP001472677">
    <property type="component" value="Unassembled WGS sequence"/>
</dbReference>
<evidence type="ECO:0008006" key="4">
    <source>
        <dbReference type="Google" id="ProtNLM"/>
    </source>
</evidence>
<evidence type="ECO:0000313" key="3">
    <source>
        <dbReference type="Proteomes" id="UP001472677"/>
    </source>
</evidence>
<feature type="transmembrane region" description="Helical" evidence="1">
    <location>
        <begin position="12"/>
        <end position="31"/>
    </location>
</feature>
<evidence type="ECO:0000313" key="2">
    <source>
        <dbReference type="EMBL" id="KAK8511012.1"/>
    </source>
</evidence>
<evidence type="ECO:0000256" key="1">
    <source>
        <dbReference type="SAM" id="Phobius"/>
    </source>
</evidence>
<name>A0ABR2BWT4_9ROSI</name>